<gene>
    <name evidence="3" type="primary">BURP3_5</name>
    <name evidence="3" type="ORF">CK203_013435</name>
</gene>
<evidence type="ECO:0000259" key="2">
    <source>
        <dbReference type="PROSITE" id="PS51277"/>
    </source>
</evidence>
<name>A0A438JQ44_VITVI</name>
<proteinExistence type="predicted"/>
<dbReference type="Proteomes" id="UP000288805">
    <property type="component" value="Unassembled WGS sequence"/>
</dbReference>
<reference evidence="3 4" key="1">
    <citation type="journal article" date="2018" name="PLoS Genet.">
        <title>Population sequencing reveals clonal diversity and ancestral inbreeding in the grapevine cultivar Chardonnay.</title>
        <authorList>
            <person name="Roach M.J."/>
            <person name="Johnson D.L."/>
            <person name="Bohlmann J."/>
            <person name="van Vuuren H.J."/>
            <person name="Jones S.J."/>
            <person name="Pretorius I.S."/>
            <person name="Schmidt S.A."/>
            <person name="Borneman A.R."/>
        </authorList>
    </citation>
    <scope>NUCLEOTIDE SEQUENCE [LARGE SCALE GENOMIC DNA]</scope>
    <source>
        <strain evidence="4">cv. Chardonnay</strain>
        <tissue evidence="3">Leaf</tissue>
    </source>
</reference>
<dbReference type="PROSITE" id="PS51277">
    <property type="entry name" value="BURP"/>
    <property type="match status" value="1"/>
</dbReference>
<evidence type="ECO:0000313" key="4">
    <source>
        <dbReference type="Proteomes" id="UP000288805"/>
    </source>
</evidence>
<evidence type="ECO:0000256" key="1">
    <source>
        <dbReference type="SAM" id="SignalP"/>
    </source>
</evidence>
<dbReference type="Pfam" id="PF03181">
    <property type="entry name" value="BURP"/>
    <property type="match status" value="1"/>
</dbReference>
<organism evidence="3 4">
    <name type="scientific">Vitis vinifera</name>
    <name type="common">Grape</name>
    <dbReference type="NCBI Taxonomy" id="29760"/>
    <lineage>
        <taxon>Eukaryota</taxon>
        <taxon>Viridiplantae</taxon>
        <taxon>Streptophyta</taxon>
        <taxon>Embryophyta</taxon>
        <taxon>Tracheophyta</taxon>
        <taxon>Spermatophyta</taxon>
        <taxon>Magnoliopsida</taxon>
        <taxon>eudicotyledons</taxon>
        <taxon>Gunneridae</taxon>
        <taxon>Pentapetalae</taxon>
        <taxon>rosids</taxon>
        <taxon>Vitales</taxon>
        <taxon>Vitaceae</taxon>
        <taxon>Viteae</taxon>
        <taxon>Vitis</taxon>
    </lineage>
</organism>
<dbReference type="SMART" id="SM01045">
    <property type="entry name" value="BURP"/>
    <property type="match status" value="1"/>
</dbReference>
<comment type="caution">
    <text evidence="3">The sequence shown here is derived from an EMBL/GenBank/DDBJ whole genome shotgun (WGS) entry which is preliminary data.</text>
</comment>
<dbReference type="EMBL" id="QGNW01000032">
    <property type="protein sequence ID" value="RVX11091.1"/>
    <property type="molecule type" value="Genomic_DNA"/>
</dbReference>
<dbReference type="PANTHER" id="PTHR31236">
    <property type="entry name" value="BURP DOMAIN PROTEIN USPL1-LIKE"/>
    <property type="match status" value="1"/>
</dbReference>
<evidence type="ECO:0000313" key="3">
    <source>
        <dbReference type="EMBL" id="RVX11091.1"/>
    </source>
</evidence>
<feature type="chain" id="PRO_5019136647" evidence="1">
    <location>
        <begin position="16"/>
        <end position="361"/>
    </location>
</feature>
<feature type="signal peptide" evidence="1">
    <location>
        <begin position="1"/>
        <end position="15"/>
    </location>
</feature>
<dbReference type="AlphaFoldDB" id="A0A438JQ44"/>
<accession>A0A438JQ44</accession>
<dbReference type="InterPro" id="IPR004873">
    <property type="entry name" value="BURP_dom"/>
</dbReference>
<protein>
    <submittedName>
        <fullName evidence="3">BURP domain-containing protein 3</fullName>
    </submittedName>
</protein>
<feature type="domain" description="BURP" evidence="2">
    <location>
        <begin position="135"/>
        <end position="347"/>
    </location>
</feature>
<sequence length="361" mass="39914">MLAHGSLTILSKLLAFELESFNGVPSCPHHHPHLVVVADATVPSDVYWQKVLPNTAMPKALRHLLPEEDEGLGDEAVDVGVGGGGVSVGTGPDGSKYLWWRHHPHHPYHPWHEPFIYRYAASQDQLRDDPNVALFFLEKDLHPSKKLNLHFTKTTSGAKLLPRHVAETIPFSSNELSDILNRFSVEPGSAEALEMKKTIEECEVPAMEGEDKYCATSLEAMVDYSTSKLGKNVKVMATEVGKEESPQQEFTISPGVTKMVGDKRVVCHGQNYPYAVFHCHASHATKAYLVPMVGADGTKVKAVAACHIDSSKWNPGTWLFKCSRLSLGWFPYVTSFRRTISFGLPSRNARPKTTASLGYQL</sequence>
<dbReference type="InterPro" id="IPR044816">
    <property type="entry name" value="BURP"/>
</dbReference>
<keyword evidence="1" id="KW-0732">Signal</keyword>
<dbReference type="PANTHER" id="PTHR31236:SF2">
    <property type="entry name" value="BURP DOMAIN PROTEIN RD22"/>
    <property type="match status" value="1"/>
</dbReference>